<accession>A0A9N9PBZ4</accession>
<feature type="non-terminal residue" evidence="1">
    <location>
        <position position="1"/>
    </location>
</feature>
<dbReference type="SUPFAM" id="SSF52266">
    <property type="entry name" value="SGNH hydrolase"/>
    <property type="match status" value="1"/>
</dbReference>
<comment type="caution">
    <text evidence="1">The sequence shown here is derived from an EMBL/GenBank/DDBJ whole genome shotgun (WGS) entry which is preliminary data.</text>
</comment>
<protein>
    <submittedName>
        <fullName evidence="1">13463_t:CDS:1</fullName>
    </submittedName>
</protein>
<dbReference type="EMBL" id="CAJVPY010068779">
    <property type="protein sequence ID" value="CAG8826899.1"/>
    <property type="molecule type" value="Genomic_DNA"/>
</dbReference>
<dbReference type="InterPro" id="IPR036514">
    <property type="entry name" value="SGNH_hydro_sf"/>
</dbReference>
<dbReference type="Gene3D" id="3.40.50.1110">
    <property type="entry name" value="SGNH hydrolase"/>
    <property type="match status" value="1"/>
</dbReference>
<proteinExistence type="predicted"/>
<dbReference type="AlphaFoldDB" id="A0A9N9PBZ4"/>
<keyword evidence="2" id="KW-1185">Reference proteome</keyword>
<evidence type="ECO:0000313" key="1">
    <source>
        <dbReference type="EMBL" id="CAG8826899.1"/>
    </source>
</evidence>
<dbReference type="Proteomes" id="UP000789405">
    <property type="component" value="Unassembled WGS sequence"/>
</dbReference>
<name>A0A9N9PBZ4_9GLOM</name>
<gene>
    <name evidence="1" type="ORF">DERYTH_LOCUS28187</name>
</gene>
<dbReference type="OrthoDB" id="2367848at2759"/>
<reference evidence="1" key="1">
    <citation type="submission" date="2021-06" db="EMBL/GenBank/DDBJ databases">
        <authorList>
            <person name="Kallberg Y."/>
            <person name="Tangrot J."/>
            <person name="Rosling A."/>
        </authorList>
    </citation>
    <scope>NUCLEOTIDE SEQUENCE</scope>
    <source>
        <strain evidence="1">MA453B</strain>
    </source>
</reference>
<evidence type="ECO:0000313" key="2">
    <source>
        <dbReference type="Proteomes" id="UP000789405"/>
    </source>
</evidence>
<sequence>QLKSSTDFMKSHRGLTKFITITIGANDIHRCNTSYTECLNHLINNLNNIIIPKLKDAGGEDIQYAASLYYFHGHLDNGLSDGLTDVYSKNGFKVVDLRTIITSDTKCNYTYCNYHNPHPNKVGQFVIGEHFHEKLTEFGITNDGKF</sequence>
<organism evidence="1 2">
    <name type="scientific">Dentiscutata erythropus</name>
    <dbReference type="NCBI Taxonomy" id="1348616"/>
    <lineage>
        <taxon>Eukaryota</taxon>
        <taxon>Fungi</taxon>
        <taxon>Fungi incertae sedis</taxon>
        <taxon>Mucoromycota</taxon>
        <taxon>Glomeromycotina</taxon>
        <taxon>Glomeromycetes</taxon>
        <taxon>Diversisporales</taxon>
        <taxon>Gigasporaceae</taxon>
        <taxon>Dentiscutata</taxon>
    </lineage>
</organism>